<proteinExistence type="predicted"/>
<evidence type="ECO:0000256" key="1">
    <source>
        <dbReference type="SAM" id="MobiDB-lite"/>
    </source>
</evidence>
<name>A0A7D5Z5W2_9HYPO</name>
<evidence type="ECO:0008006" key="5">
    <source>
        <dbReference type="Google" id="ProtNLM"/>
    </source>
</evidence>
<reference evidence="3 4" key="1">
    <citation type="submission" date="2020-07" db="EMBL/GenBank/DDBJ databases">
        <title>Telomere length de novo assembly of all 7 chromosomes of the fungus, Metarhizium brunneum, using a novel assembly pipeline.</title>
        <authorList>
            <person name="Saud z."/>
            <person name="Kortsinoglou A."/>
            <person name="Kouvelis V.N."/>
            <person name="Butt T.M."/>
        </authorList>
    </citation>
    <scope>NUCLEOTIDE SEQUENCE [LARGE SCALE GENOMIC DNA]</scope>
    <source>
        <strain evidence="3 4">4556</strain>
    </source>
</reference>
<keyword evidence="2" id="KW-0732">Signal</keyword>
<dbReference type="KEGG" id="mbrn:90967838"/>
<feature type="chain" id="PRO_5028946452" description="Extracellular membrane protein CFEM domain-containing protein" evidence="2">
    <location>
        <begin position="19"/>
        <end position="292"/>
    </location>
</feature>
<evidence type="ECO:0000313" key="3">
    <source>
        <dbReference type="EMBL" id="QLI69746.1"/>
    </source>
</evidence>
<keyword evidence="4" id="KW-1185">Reference proteome</keyword>
<dbReference type="AlphaFoldDB" id="A0A7D5Z5W2"/>
<dbReference type="OrthoDB" id="4927914at2759"/>
<dbReference type="GeneID" id="90967838"/>
<feature type="signal peptide" evidence="2">
    <location>
        <begin position="1"/>
        <end position="18"/>
    </location>
</feature>
<dbReference type="RefSeq" id="XP_065986858.1">
    <property type="nucleotide sequence ID" value="XM_066130721.1"/>
</dbReference>
<accession>A0A7D5Z5W2</accession>
<organism evidence="3 4">
    <name type="scientific">Metarhizium brunneum</name>
    <dbReference type="NCBI Taxonomy" id="500148"/>
    <lineage>
        <taxon>Eukaryota</taxon>
        <taxon>Fungi</taxon>
        <taxon>Dikarya</taxon>
        <taxon>Ascomycota</taxon>
        <taxon>Pezizomycotina</taxon>
        <taxon>Sordariomycetes</taxon>
        <taxon>Hypocreomycetidae</taxon>
        <taxon>Hypocreales</taxon>
        <taxon>Clavicipitaceae</taxon>
        <taxon>Metarhizium</taxon>
    </lineage>
</organism>
<dbReference type="Proteomes" id="UP000510686">
    <property type="component" value="Chromosome 3"/>
</dbReference>
<feature type="region of interest" description="Disordered" evidence="1">
    <location>
        <begin position="71"/>
        <end position="93"/>
    </location>
</feature>
<evidence type="ECO:0000256" key="2">
    <source>
        <dbReference type="SAM" id="SignalP"/>
    </source>
</evidence>
<evidence type="ECO:0000313" key="4">
    <source>
        <dbReference type="Proteomes" id="UP000510686"/>
    </source>
</evidence>
<dbReference type="EMBL" id="CP058934">
    <property type="protein sequence ID" value="QLI69746.1"/>
    <property type="molecule type" value="Genomic_DNA"/>
</dbReference>
<gene>
    <name evidence="3" type="ORF">G6M90_00g061510</name>
</gene>
<sequence>MKLLGYFFFLAFGPVSLGSSTINSRDPGANICGSPLAVKGTSDFSHYSGVCGDLPGQDERTVHVPRYVGPSNEQHVLAPSDDGRDSWPSQASAGPRKDLINCKRLLQKPYIDCGSMKKRACGLLTWLYAGCQKAAQCQGKSGLAAKQCCDYRRTLPFGGGAYYEGYMRACAPQYKWSQFDRPVFNRLSCPALGDFECEQWMDRAWCDMRDWENARGSALGLPSKRGMPKLGSRSCQMLHGTRYITGSKHGPYKSSVPRAERREVANGRVASKGRFDAFFLYRYNQSCMTPIA</sequence>
<protein>
    <recommendedName>
        <fullName evidence="5">Extracellular membrane protein CFEM domain-containing protein</fullName>
    </recommendedName>
</protein>